<evidence type="ECO:0000313" key="4">
    <source>
        <dbReference type="Proteomes" id="UP000596092"/>
    </source>
</evidence>
<feature type="chain" id="PRO_5032539729" evidence="2">
    <location>
        <begin position="39"/>
        <end position="586"/>
    </location>
</feature>
<dbReference type="Proteomes" id="UP000596092">
    <property type="component" value="Chromosome"/>
</dbReference>
<reference evidence="3 4" key="1">
    <citation type="submission" date="2020-05" db="EMBL/GenBank/DDBJ databases">
        <title>Complete genome of Desulfobulbus oligotrophicus.</title>
        <authorList>
            <person name="Podar M."/>
        </authorList>
    </citation>
    <scope>NUCLEOTIDE SEQUENCE [LARGE SCALE GENOMIC DNA]</scope>
    <source>
        <strain evidence="3 4">Prop6</strain>
    </source>
</reference>
<dbReference type="Gene3D" id="2.130.10.130">
    <property type="entry name" value="Integrin alpha, N-terminal"/>
    <property type="match status" value="1"/>
</dbReference>
<evidence type="ECO:0000313" key="3">
    <source>
        <dbReference type="EMBL" id="QQG64462.1"/>
    </source>
</evidence>
<accession>A0A7T6APE3</accession>
<dbReference type="SUPFAM" id="SSF69318">
    <property type="entry name" value="Integrin alpha N-terminal domain"/>
    <property type="match status" value="1"/>
</dbReference>
<name>A0A7T6APE3_9BACT</name>
<keyword evidence="4" id="KW-1185">Reference proteome</keyword>
<organism evidence="3 4">
    <name type="scientific">Desulfobulbus oligotrophicus</name>
    <dbReference type="NCBI Taxonomy" id="1909699"/>
    <lineage>
        <taxon>Bacteria</taxon>
        <taxon>Pseudomonadati</taxon>
        <taxon>Thermodesulfobacteriota</taxon>
        <taxon>Desulfobulbia</taxon>
        <taxon>Desulfobulbales</taxon>
        <taxon>Desulfobulbaceae</taxon>
        <taxon>Desulfobulbus</taxon>
    </lineage>
</organism>
<proteinExistence type="predicted"/>
<sequence>MKLNLCCASFCHVNRYRWFLTCFSLFCCTLLISVASFAADGKTGPPAKQQVIILPFTVEIPGSYSYLKHGLASTLASRLSARAGVAAVAQGSISEQMALTLKEGNHAAFGQLLRQSGAQHVIIGSLAPKNNQFELTCYVFSQSGTQPPRQFIQSFTIVDDAMQAVDELAWDISGTLFNKPRPEIRDAAKQTTDMATFQTAHPERAYREGRYAGMTTGLEAGGLFTLANTLRSRALPVQAMDINAGDLDGDGKDEVVLLTTDSLVIYRYDDNQFRMLATVNLPNHIRYHSVTLGDFNKNGLQEIYISGSNGDMPDATAMEWNGKRITTLFEHARWYLRTMASPGEAPVLLGQRSLADDLGGGGIFEMHLDAQNTLNEGQRLNIPKGLSVFDFVLADLDGSGNKVVVAINSQNRLQLYDTAGSVRWTSPDTFGASNNFFGTLTSANNAASSEKEPAWIRTRIVVADLDGDHINDILVGRNRLETVPFMPNLRYFAGSSLAAFKWDRFSLTRLWESKKIPGYIANYQVLHADPGSTEYAVLFAEAETSYPFIFWQSASTYLNSYTLQINLQGSNQSIWDSQDLPSSEEQ</sequence>
<dbReference type="InterPro" id="IPR028994">
    <property type="entry name" value="Integrin_alpha_N"/>
</dbReference>
<keyword evidence="1 2" id="KW-0732">Signal</keyword>
<protein>
    <submittedName>
        <fullName evidence="3">VCBS repeat-containing protein</fullName>
    </submittedName>
</protein>
<evidence type="ECO:0000256" key="2">
    <source>
        <dbReference type="SAM" id="SignalP"/>
    </source>
</evidence>
<dbReference type="AlphaFoldDB" id="A0A7T6APE3"/>
<dbReference type="RefSeq" id="WP_199263296.1">
    <property type="nucleotide sequence ID" value="NZ_CP054140.1"/>
</dbReference>
<dbReference type="Pfam" id="PF13517">
    <property type="entry name" value="FG-GAP_3"/>
    <property type="match status" value="1"/>
</dbReference>
<dbReference type="InterPro" id="IPR013517">
    <property type="entry name" value="FG-GAP"/>
</dbReference>
<gene>
    <name evidence="3" type="ORF">HP555_00595</name>
</gene>
<feature type="signal peptide" evidence="2">
    <location>
        <begin position="1"/>
        <end position="38"/>
    </location>
</feature>
<evidence type="ECO:0000256" key="1">
    <source>
        <dbReference type="ARBA" id="ARBA00022729"/>
    </source>
</evidence>
<dbReference type="EMBL" id="CP054140">
    <property type="protein sequence ID" value="QQG64462.1"/>
    <property type="molecule type" value="Genomic_DNA"/>
</dbReference>
<dbReference type="KEGG" id="dog:HP555_00595"/>